<accession>A0A2M6WLG5</accession>
<feature type="region of interest" description="Disordered" evidence="1">
    <location>
        <begin position="1"/>
        <end position="23"/>
    </location>
</feature>
<dbReference type="AlphaFoldDB" id="A0A2M6WLG5"/>
<proteinExistence type="predicted"/>
<comment type="caution">
    <text evidence="2">The sequence shown here is derived from an EMBL/GenBank/DDBJ whole genome shotgun (WGS) entry which is preliminary data.</text>
</comment>
<evidence type="ECO:0000313" key="3">
    <source>
        <dbReference type="Proteomes" id="UP000229335"/>
    </source>
</evidence>
<protein>
    <submittedName>
        <fullName evidence="2">Uncharacterized protein</fullName>
    </submittedName>
</protein>
<dbReference type="EMBL" id="PFAS01000059">
    <property type="protein sequence ID" value="PIT93605.1"/>
    <property type="molecule type" value="Genomic_DNA"/>
</dbReference>
<sequence>MNKVMRNQKEKPPKKQRDNANFTLTPAQQNKVIREWIWWAPTLPLAILKRVKVLSVMLLKKTRHSIYCFFTE</sequence>
<feature type="compositionally biased region" description="Basic and acidic residues" evidence="1">
    <location>
        <begin position="7"/>
        <end position="18"/>
    </location>
</feature>
<dbReference type="Proteomes" id="UP000229335">
    <property type="component" value="Unassembled WGS sequence"/>
</dbReference>
<evidence type="ECO:0000313" key="2">
    <source>
        <dbReference type="EMBL" id="PIT93605.1"/>
    </source>
</evidence>
<organism evidence="2 3">
    <name type="scientific">Candidatus Falkowbacteria bacterium CG10_big_fil_rev_8_21_14_0_10_43_11</name>
    <dbReference type="NCBI Taxonomy" id="1974568"/>
    <lineage>
        <taxon>Bacteria</taxon>
        <taxon>Candidatus Falkowiibacteriota</taxon>
    </lineage>
</organism>
<reference evidence="3" key="1">
    <citation type="submission" date="2017-09" db="EMBL/GenBank/DDBJ databases">
        <title>Depth-based differentiation of microbial function through sediment-hosted aquifers and enrichment of novel symbionts in the deep terrestrial subsurface.</title>
        <authorList>
            <person name="Probst A.J."/>
            <person name="Ladd B."/>
            <person name="Jarett J.K."/>
            <person name="Geller-Mcgrath D.E."/>
            <person name="Sieber C.M.K."/>
            <person name="Emerson J.B."/>
            <person name="Anantharaman K."/>
            <person name="Thomas B.C."/>
            <person name="Malmstrom R."/>
            <person name="Stieglmeier M."/>
            <person name="Klingl A."/>
            <person name="Woyke T."/>
            <person name="Ryan C.M."/>
            <person name="Banfield J.F."/>
        </authorList>
    </citation>
    <scope>NUCLEOTIDE SEQUENCE [LARGE SCALE GENOMIC DNA]</scope>
</reference>
<name>A0A2M6WLG5_9BACT</name>
<evidence type="ECO:0000256" key="1">
    <source>
        <dbReference type="SAM" id="MobiDB-lite"/>
    </source>
</evidence>
<gene>
    <name evidence="2" type="ORF">COU00_03460</name>
</gene>